<evidence type="ECO:0000256" key="1">
    <source>
        <dbReference type="SAM" id="MobiDB-lite"/>
    </source>
</evidence>
<sequence length="209" mass="23579">MHSMMLRRTYRHLAKSLPPRLRPMSTRKMKLAVLPGTVLLRPIRRPGNQGAREQLTTRVGLLQGLAKLQGKVAKSLTKKVESLAHRTPKEARLLPLQVKTTELSVEAILRAWQIDLSEVRTRLSLAKDRHLSPAEPPLMSHGGASTTKHRKKVTKRRNAPPGRAEHFGEVLGRATRRAKRVQPASIKRSCLHSREHGRVRPHILQLKVA</sequence>
<dbReference type="AlphaFoldDB" id="A0A654E5Q7"/>
<evidence type="ECO:0000313" key="2">
    <source>
        <dbReference type="EMBL" id="VYS44608.1"/>
    </source>
</evidence>
<feature type="region of interest" description="Disordered" evidence="1">
    <location>
        <begin position="131"/>
        <end position="166"/>
    </location>
</feature>
<gene>
    <name evidence="2" type="ORF">AN1_LOCUS118</name>
</gene>
<proteinExistence type="predicted"/>
<accession>A0A654E5Q7</accession>
<feature type="compositionally biased region" description="Basic residues" evidence="1">
    <location>
        <begin position="147"/>
        <end position="158"/>
    </location>
</feature>
<dbReference type="EMBL" id="CACRSJ010000059">
    <property type="protein sequence ID" value="VYS44608.1"/>
    <property type="molecule type" value="Genomic_DNA"/>
</dbReference>
<evidence type="ECO:0000313" key="3">
    <source>
        <dbReference type="Proteomes" id="UP000426265"/>
    </source>
</evidence>
<dbReference type="Proteomes" id="UP000426265">
    <property type="component" value="Unassembled WGS sequence"/>
</dbReference>
<reference evidence="2 3" key="1">
    <citation type="submission" date="2019-11" db="EMBL/GenBank/DDBJ databases">
        <authorList>
            <person name="Jiao W.-B."/>
            <person name="Schneeberger K."/>
        </authorList>
    </citation>
    <scope>NUCLEOTIDE SEQUENCE [LARGE SCALE GENOMIC DNA]</scope>
    <source>
        <strain evidence="3">cv. An-1</strain>
    </source>
</reference>
<feature type="non-terminal residue" evidence="2">
    <location>
        <position position="209"/>
    </location>
</feature>
<organism evidence="2 3">
    <name type="scientific">Arabidopsis thaliana</name>
    <name type="common">Mouse-ear cress</name>
    <dbReference type="NCBI Taxonomy" id="3702"/>
    <lineage>
        <taxon>Eukaryota</taxon>
        <taxon>Viridiplantae</taxon>
        <taxon>Streptophyta</taxon>
        <taxon>Embryophyta</taxon>
        <taxon>Tracheophyta</taxon>
        <taxon>Spermatophyta</taxon>
        <taxon>Magnoliopsida</taxon>
        <taxon>eudicotyledons</taxon>
        <taxon>Gunneridae</taxon>
        <taxon>Pentapetalae</taxon>
        <taxon>rosids</taxon>
        <taxon>malvids</taxon>
        <taxon>Brassicales</taxon>
        <taxon>Brassicaceae</taxon>
        <taxon>Camelineae</taxon>
        <taxon>Arabidopsis</taxon>
    </lineage>
</organism>
<name>A0A654E5Q7_ARATH</name>
<protein>
    <submittedName>
        <fullName evidence="2">Uncharacterized protein</fullName>
    </submittedName>
</protein>